<keyword evidence="3" id="KW-0808">Transferase</keyword>
<dbReference type="PANTHER" id="PTHR36836">
    <property type="entry name" value="COLANIC ACID BIOSYNTHESIS PROTEIN WCAK"/>
    <property type="match status" value="1"/>
</dbReference>
<evidence type="ECO:0000313" key="4">
    <source>
        <dbReference type="Proteomes" id="UP000243978"/>
    </source>
</evidence>
<evidence type="ECO:0000259" key="2">
    <source>
        <dbReference type="Pfam" id="PF04230"/>
    </source>
</evidence>
<dbReference type="PANTHER" id="PTHR36836:SF1">
    <property type="entry name" value="COLANIC ACID BIOSYNTHESIS PROTEIN WCAK"/>
    <property type="match status" value="1"/>
</dbReference>
<accession>A0A2T6BPE2</accession>
<comment type="caution">
    <text evidence="3">The sequence shown here is derived from an EMBL/GenBank/DDBJ whole genome shotgun (WGS) entry which is preliminary data.</text>
</comment>
<sequence>MIRIGLLFHSSHSDNLGVGALTVSQVEIIRDIARSTGIEIAITIFDWAGKRPAYVTGPDIQVVTLRGDDLKSPRQLLRGFRACHVIVDIGAGDSFTDLYGPNRLWRMIYLKYLVHIARVPLVLAPQTYGPFAGWQTRIVAKDLLKRASVVATRDVPSTALLADLAPQRDVITASDVALRLPARPGRQVREAPVVGLNVSGLLMNGGYRGANDFALSLNYPEAMRGIIRRFLSLPDAPNVVLVPHVISPSQPTEDDLAASRALQAEFPAVQLAPHFASPSEAKSFIAGLDFMVGARMHACIAAFSSGVPVVPLAYSKKFEGMFGSLEYDATADCRKLDTAGAIEAVLDGYRRRDVLRHQVQIALGVGQTRLTEYTDALTRVVSAIALKKKAGDQPGYGPAPRWSTLDERL</sequence>
<evidence type="ECO:0000256" key="1">
    <source>
        <dbReference type="SAM" id="MobiDB-lite"/>
    </source>
</evidence>
<dbReference type="Proteomes" id="UP000243978">
    <property type="component" value="Unassembled WGS sequence"/>
</dbReference>
<evidence type="ECO:0000313" key="3">
    <source>
        <dbReference type="EMBL" id="PTX57941.1"/>
    </source>
</evidence>
<dbReference type="EMBL" id="QBKS01000001">
    <property type="protein sequence ID" value="PTX57941.1"/>
    <property type="molecule type" value="Genomic_DNA"/>
</dbReference>
<dbReference type="RefSeq" id="WP_107846359.1">
    <property type="nucleotide sequence ID" value="NZ_QBKS01000001.1"/>
</dbReference>
<gene>
    <name evidence="3" type="ORF">C8N43_2616</name>
</gene>
<dbReference type="Pfam" id="PF04230">
    <property type="entry name" value="PS_pyruv_trans"/>
    <property type="match status" value="1"/>
</dbReference>
<reference evidence="3 4" key="1">
    <citation type="submission" date="2018-04" db="EMBL/GenBank/DDBJ databases">
        <title>Genomic Encyclopedia of Archaeal and Bacterial Type Strains, Phase II (KMG-II): from individual species to whole genera.</title>
        <authorList>
            <person name="Goeker M."/>
        </authorList>
    </citation>
    <scope>NUCLEOTIDE SEQUENCE [LARGE SCALE GENOMIC DNA]</scope>
    <source>
        <strain evidence="3 4">DSM 100977</strain>
    </source>
</reference>
<proteinExistence type="predicted"/>
<dbReference type="GO" id="GO:0016740">
    <property type="term" value="F:transferase activity"/>
    <property type="evidence" value="ECO:0007669"/>
    <property type="project" value="UniProtKB-KW"/>
</dbReference>
<name>A0A2T6BPE2_9RHOB</name>
<protein>
    <submittedName>
        <fullName evidence="3">Polysaccharide pyruvyl transferase WcaK-like protein</fullName>
    </submittedName>
</protein>
<feature type="region of interest" description="Disordered" evidence="1">
    <location>
        <begin position="390"/>
        <end position="409"/>
    </location>
</feature>
<dbReference type="AlphaFoldDB" id="A0A2T6BPE2"/>
<organism evidence="3 4">
    <name type="scientific">Litoreibacter ponti</name>
    <dbReference type="NCBI Taxonomy" id="1510457"/>
    <lineage>
        <taxon>Bacteria</taxon>
        <taxon>Pseudomonadati</taxon>
        <taxon>Pseudomonadota</taxon>
        <taxon>Alphaproteobacteria</taxon>
        <taxon>Rhodobacterales</taxon>
        <taxon>Roseobacteraceae</taxon>
        <taxon>Litoreibacter</taxon>
    </lineage>
</organism>
<dbReference type="InterPro" id="IPR007345">
    <property type="entry name" value="Polysacch_pyruvyl_Trfase"/>
</dbReference>
<feature type="domain" description="Polysaccharide pyruvyl transferase" evidence="2">
    <location>
        <begin position="58"/>
        <end position="315"/>
    </location>
</feature>
<dbReference type="OrthoDB" id="1814359at2"/>
<keyword evidence="4" id="KW-1185">Reference proteome</keyword>